<evidence type="ECO:0000313" key="3">
    <source>
        <dbReference type="EMBL" id="KAF5323686.1"/>
    </source>
</evidence>
<dbReference type="EMBL" id="JAACJJ010000017">
    <property type="protein sequence ID" value="KAF5323686.1"/>
    <property type="molecule type" value="Genomic_DNA"/>
</dbReference>
<evidence type="ECO:0000259" key="2">
    <source>
        <dbReference type="Pfam" id="PF17667"/>
    </source>
</evidence>
<feature type="region of interest" description="Disordered" evidence="1">
    <location>
        <begin position="1"/>
        <end position="88"/>
    </location>
</feature>
<organism evidence="3 4">
    <name type="scientific">Psilocybe cf. subviscida</name>
    <dbReference type="NCBI Taxonomy" id="2480587"/>
    <lineage>
        <taxon>Eukaryota</taxon>
        <taxon>Fungi</taxon>
        <taxon>Dikarya</taxon>
        <taxon>Basidiomycota</taxon>
        <taxon>Agaricomycotina</taxon>
        <taxon>Agaricomycetes</taxon>
        <taxon>Agaricomycetidae</taxon>
        <taxon>Agaricales</taxon>
        <taxon>Agaricineae</taxon>
        <taxon>Strophariaceae</taxon>
        <taxon>Psilocybe</taxon>
    </lineage>
</organism>
<name>A0A8H5BIX3_9AGAR</name>
<comment type="caution">
    <text evidence="3">The sequence shown here is derived from an EMBL/GenBank/DDBJ whole genome shotgun (WGS) entry which is preliminary data.</text>
</comment>
<dbReference type="InterPro" id="IPR011009">
    <property type="entry name" value="Kinase-like_dom_sf"/>
</dbReference>
<dbReference type="Pfam" id="PF17667">
    <property type="entry name" value="Pkinase_fungal"/>
    <property type="match status" value="1"/>
</dbReference>
<gene>
    <name evidence="3" type="ORF">D9619_012869</name>
</gene>
<dbReference type="AlphaFoldDB" id="A0A8H5BIX3"/>
<dbReference type="PANTHER" id="PTHR38248:SF2">
    <property type="entry name" value="FUNK1 11"/>
    <property type="match status" value="1"/>
</dbReference>
<dbReference type="InterPro" id="IPR040976">
    <property type="entry name" value="Pkinase_fungal"/>
</dbReference>
<evidence type="ECO:0000256" key="1">
    <source>
        <dbReference type="SAM" id="MobiDB-lite"/>
    </source>
</evidence>
<feature type="domain" description="Fungal-type protein kinase" evidence="2">
    <location>
        <begin position="54"/>
        <end position="210"/>
    </location>
</feature>
<proteinExistence type="predicted"/>
<keyword evidence="4" id="KW-1185">Reference proteome</keyword>
<dbReference type="PANTHER" id="PTHR38248">
    <property type="entry name" value="FUNK1 6"/>
    <property type="match status" value="1"/>
</dbReference>
<dbReference type="Gene3D" id="1.10.510.10">
    <property type="entry name" value="Transferase(Phosphotransferase) domain 1"/>
    <property type="match status" value="1"/>
</dbReference>
<accession>A0A8H5BIX3</accession>
<dbReference type="SUPFAM" id="SSF56112">
    <property type="entry name" value="Protein kinase-like (PK-like)"/>
    <property type="match status" value="1"/>
</dbReference>
<evidence type="ECO:0000313" key="4">
    <source>
        <dbReference type="Proteomes" id="UP000567179"/>
    </source>
</evidence>
<dbReference type="Proteomes" id="UP000567179">
    <property type="component" value="Unassembled WGS sequence"/>
</dbReference>
<dbReference type="OrthoDB" id="5584477at2759"/>
<protein>
    <recommendedName>
        <fullName evidence="2">Fungal-type protein kinase domain-containing protein</fullName>
    </recommendedName>
</protein>
<feature type="compositionally biased region" description="Acidic residues" evidence="1">
    <location>
        <begin position="30"/>
        <end position="84"/>
    </location>
</feature>
<feature type="region of interest" description="Disordered" evidence="1">
    <location>
        <begin position="355"/>
        <end position="400"/>
    </location>
</feature>
<sequence>MKGVGQMLGSENEKHKSISAGRRKIVLDYNGEDTIADQDDATYQSSDDEEELFETDDQGINTEDESDEDTSDSEGEDADDDDENREERHFSSLVLEAYGNLIEEFDTPIQLLYAFRDAVAGHKTLWEEGYLHRDVSANNVVHGLQDAEGDRGKLIDFDMEIRIRRRRNRTKGHRTGTRAFQSTSLLSGTGHCQDHLDDLESFVYVLAWVCCKYDGPGNPTADDPSMFVKMEHPDDITVSGLKAKLLTAPMRFLTPYFQDREIFVNLLYSLAAFCSATISKKEAEAWKFKKEADKLKAAGASNRRIRALFPTIHAIHQQDTGDEKVVKDHDQYLAIVDQAITEQIALNTKESAVHCAPSSSNSSARRDSPVINARTSSGSRRKRQLSPGGGASGSKKRNKV</sequence>
<reference evidence="3 4" key="1">
    <citation type="journal article" date="2020" name="ISME J.">
        <title>Uncovering the hidden diversity of litter-decomposition mechanisms in mushroom-forming fungi.</title>
        <authorList>
            <person name="Floudas D."/>
            <person name="Bentzer J."/>
            <person name="Ahren D."/>
            <person name="Johansson T."/>
            <person name="Persson P."/>
            <person name="Tunlid A."/>
        </authorList>
    </citation>
    <scope>NUCLEOTIDE SEQUENCE [LARGE SCALE GENOMIC DNA]</scope>
    <source>
        <strain evidence="3 4">CBS 101986</strain>
    </source>
</reference>